<evidence type="ECO:0000313" key="1">
    <source>
        <dbReference type="EMBL" id="NID09629.1"/>
    </source>
</evidence>
<dbReference type="InterPro" id="IPR036388">
    <property type="entry name" value="WH-like_DNA-bd_sf"/>
</dbReference>
<protein>
    <submittedName>
        <fullName evidence="1">Rrf2 family transcriptional regulator</fullName>
    </submittedName>
</protein>
<gene>
    <name evidence="1" type="ORF">F7231_05560</name>
</gene>
<dbReference type="Proteomes" id="UP000606008">
    <property type="component" value="Unassembled WGS sequence"/>
</dbReference>
<organism evidence="1 2">
    <name type="scientific">Fibrivirga algicola</name>
    <dbReference type="NCBI Taxonomy" id="2950420"/>
    <lineage>
        <taxon>Bacteria</taxon>
        <taxon>Pseudomonadati</taxon>
        <taxon>Bacteroidota</taxon>
        <taxon>Cytophagia</taxon>
        <taxon>Cytophagales</taxon>
        <taxon>Spirosomataceae</taxon>
        <taxon>Fibrivirga</taxon>
    </lineage>
</organism>
<evidence type="ECO:0000313" key="2">
    <source>
        <dbReference type="Proteomes" id="UP000606008"/>
    </source>
</evidence>
<keyword evidence="2" id="KW-1185">Reference proteome</keyword>
<dbReference type="SUPFAM" id="SSF46785">
    <property type="entry name" value="Winged helix' DNA-binding domain"/>
    <property type="match status" value="1"/>
</dbReference>
<dbReference type="InterPro" id="IPR036390">
    <property type="entry name" value="WH_DNA-bd_sf"/>
</dbReference>
<name>A0ABX0QHP7_9BACT</name>
<comment type="caution">
    <text evidence="1">The sequence shown here is derived from an EMBL/GenBank/DDBJ whole genome shotgun (WGS) entry which is preliminary data.</text>
</comment>
<proteinExistence type="predicted"/>
<reference evidence="1" key="1">
    <citation type="submission" date="2024-05" db="EMBL/GenBank/DDBJ databases">
        <authorList>
            <person name="Jung D.-H."/>
        </authorList>
    </citation>
    <scope>NUCLEOTIDE SEQUENCE</scope>
    <source>
        <strain evidence="1">JA-25</strain>
    </source>
</reference>
<dbReference type="EMBL" id="WAEL01000002">
    <property type="protein sequence ID" value="NID09629.1"/>
    <property type="molecule type" value="Genomic_DNA"/>
</dbReference>
<dbReference type="Gene3D" id="1.10.10.10">
    <property type="entry name" value="Winged helix-like DNA-binding domain superfamily/Winged helix DNA-binding domain"/>
    <property type="match status" value="1"/>
</dbReference>
<sequence length="80" mass="8868">MSGQVAISMHILTLLVTANGDRLTSDFIAGSSSINAVPVHKEIRGLRNKGLVISREERPHRLIDKLEEVTSSNCSRKRRT</sequence>
<accession>A0ABX0QHP7</accession>